<gene>
    <name evidence="4" type="primary">xerC_1</name>
    <name evidence="4" type="ORF">STSP_02400</name>
</gene>
<keyword evidence="5" id="KW-1185">Reference proteome</keyword>
<organism evidence="4 5">
    <name type="scientific">Streptomyces jeddahensis</name>
    <dbReference type="NCBI Taxonomy" id="1716141"/>
    <lineage>
        <taxon>Bacteria</taxon>
        <taxon>Bacillati</taxon>
        <taxon>Actinomycetota</taxon>
        <taxon>Actinomycetes</taxon>
        <taxon>Kitasatosporales</taxon>
        <taxon>Streptomycetaceae</taxon>
        <taxon>Streptomyces</taxon>
    </lineage>
</organism>
<evidence type="ECO:0000313" key="5">
    <source>
        <dbReference type="Proteomes" id="UP000077381"/>
    </source>
</evidence>
<proteinExistence type="predicted"/>
<feature type="region of interest" description="Disordered" evidence="2">
    <location>
        <begin position="451"/>
        <end position="478"/>
    </location>
</feature>
<comment type="caution">
    <text evidence="4">The sequence shown here is derived from an EMBL/GenBank/DDBJ whole genome shotgun (WGS) entry which is preliminary data.</text>
</comment>
<accession>A0A177HZY4</accession>
<dbReference type="EMBL" id="LOHS01000019">
    <property type="protein sequence ID" value="OAH16365.1"/>
    <property type="molecule type" value="Genomic_DNA"/>
</dbReference>
<evidence type="ECO:0000256" key="2">
    <source>
        <dbReference type="SAM" id="MobiDB-lite"/>
    </source>
</evidence>
<dbReference type="GO" id="GO:0006310">
    <property type="term" value="P:DNA recombination"/>
    <property type="evidence" value="ECO:0007669"/>
    <property type="project" value="UniProtKB-KW"/>
</dbReference>
<dbReference type="STRING" id="1716141.STSP_02400"/>
<dbReference type="OrthoDB" id="3773913at2"/>
<dbReference type="PATRIC" id="fig|1716141.3.peg.255"/>
<dbReference type="PANTHER" id="PTHR30349">
    <property type="entry name" value="PHAGE INTEGRASE-RELATED"/>
    <property type="match status" value="1"/>
</dbReference>
<dbReference type="Gene3D" id="1.10.443.10">
    <property type="entry name" value="Intergrase catalytic core"/>
    <property type="match status" value="1"/>
</dbReference>
<dbReference type="PROSITE" id="PS51898">
    <property type="entry name" value="TYR_RECOMBINASE"/>
    <property type="match status" value="1"/>
</dbReference>
<dbReference type="PANTHER" id="PTHR30349:SF64">
    <property type="entry name" value="PROPHAGE INTEGRASE INTD-RELATED"/>
    <property type="match status" value="1"/>
</dbReference>
<name>A0A177HZY4_9ACTN</name>
<dbReference type="InterPro" id="IPR011010">
    <property type="entry name" value="DNA_brk_join_enz"/>
</dbReference>
<dbReference type="InterPro" id="IPR050090">
    <property type="entry name" value="Tyrosine_recombinase_XerCD"/>
</dbReference>
<dbReference type="InterPro" id="IPR013762">
    <property type="entry name" value="Integrase-like_cat_sf"/>
</dbReference>
<dbReference type="RefSeq" id="WP_067270796.1">
    <property type="nucleotide sequence ID" value="NZ_LOHS01000019.1"/>
</dbReference>
<dbReference type="InterPro" id="IPR002104">
    <property type="entry name" value="Integrase_catalytic"/>
</dbReference>
<dbReference type="AlphaFoldDB" id="A0A177HZY4"/>
<dbReference type="GO" id="GO:0003677">
    <property type="term" value="F:DNA binding"/>
    <property type="evidence" value="ECO:0007669"/>
    <property type="project" value="InterPro"/>
</dbReference>
<keyword evidence="1" id="KW-0233">DNA recombination</keyword>
<dbReference type="Pfam" id="PF00589">
    <property type="entry name" value="Phage_integrase"/>
    <property type="match status" value="1"/>
</dbReference>
<dbReference type="SUPFAM" id="SSF56349">
    <property type="entry name" value="DNA breaking-rejoining enzymes"/>
    <property type="match status" value="1"/>
</dbReference>
<feature type="compositionally biased region" description="Pro residues" evidence="2">
    <location>
        <begin position="458"/>
        <end position="471"/>
    </location>
</feature>
<sequence length="478" mass="53105">MSNRSYKVRFYDTEIYRGKRKTSYTVRWSVNGRRHGQSYATSALAESFRATLRVAANNGEPFDMDTGLPVSHATSASEATNYEFALQYVDMKWPRISANNRKNTAKALTKVTLALLRTELPDRFDPIDVRRALREYAFNKLRRDEAPPEVRTVLSWIARNSLPMTAWEDTKRVDAVLQALDTLLDGSPAAASSVKREQRILNVAMKYAVRQKILTANPLPKGKEEGAAPKVAEAVDKRSLLNPGQVARLLAWIADRPRTGHRLHAFFATLYYAGLRPEEAVALRVSATTLPAEGWGELLVHTAEPEVGSQWTDDGRVHETRDLKGRAEGDTRPVPAHPALVAVLRDLIKRDGLQPGDLFFPGEKGGLLAGSVFRRAWNKARKAVLPEHEYESPVGKRVYDLRHTCLTTWLNHGIPPAQVAEWAGNSVPVLLATYARCITGQLAELQQRIEGPQRLPAGPAPSMPVPKPGSTPAPRRRA</sequence>
<evidence type="ECO:0000256" key="1">
    <source>
        <dbReference type="ARBA" id="ARBA00023172"/>
    </source>
</evidence>
<feature type="domain" description="Tyr recombinase" evidence="3">
    <location>
        <begin position="236"/>
        <end position="447"/>
    </location>
</feature>
<evidence type="ECO:0000313" key="4">
    <source>
        <dbReference type="EMBL" id="OAH16365.1"/>
    </source>
</evidence>
<evidence type="ECO:0000259" key="3">
    <source>
        <dbReference type="PROSITE" id="PS51898"/>
    </source>
</evidence>
<reference evidence="4 5" key="1">
    <citation type="submission" date="2015-12" db="EMBL/GenBank/DDBJ databases">
        <title>Genome sequence of Streptomyces sp. G25.</title>
        <authorList>
            <person name="Poehlein A."/>
            <person name="Roettig A."/>
            <person name="Hiessl S."/>
            <person name="Hauschild P."/>
            <person name="Schauer J."/>
            <person name="Madkour M.H."/>
            <person name="Al-Ansari A.M."/>
            <person name="Almakishah N.H."/>
            <person name="Steinbuechel A."/>
            <person name="Daniel R."/>
        </authorList>
    </citation>
    <scope>NUCLEOTIDE SEQUENCE [LARGE SCALE GENOMIC DNA]</scope>
    <source>
        <strain evidence="5">G25(2015)</strain>
    </source>
</reference>
<protein>
    <submittedName>
        <fullName evidence="4">Tyrosine recombinase XerC</fullName>
    </submittedName>
</protein>
<dbReference type="Proteomes" id="UP000077381">
    <property type="component" value="Unassembled WGS sequence"/>
</dbReference>
<dbReference type="GO" id="GO:0015074">
    <property type="term" value="P:DNA integration"/>
    <property type="evidence" value="ECO:0007669"/>
    <property type="project" value="InterPro"/>
</dbReference>